<gene>
    <name evidence="1" type="ORF">WMSIL1_LOCUS14177</name>
</gene>
<sequence>MNLEEGETAQKTFLSCRRHYSQTWDIKNDMDENKFEIKNSEPESPIECLLTVKFAGGEDEYESLYFEIKDGKLLNEEEYFDYGTLLIFN</sequence>
<accession>A0A564ZAX7</accession>
<protein>
    <submittedName>
        <fullName evidence="1">Uncharacterized protein</fullName>
    </submittedName>
</protein>
<dbReference type="EMBL" id="CABIJS010000706">
    <property type="protein sequence ID" value="VUZ56542.1"/>
    <property type="molecule type" value="Genomic_DNA"/>
</dbReference>
<reference evidence="1 2" key="1">
    <citation type="submission" date="2019-07" db="EMBL/GenBank/DDBJ databases">
        <authorList>
            <person name="Jastrzebski P J."/>
            <person name="Paukszto L."/>
            <person name="Jastrzebski P J."/>
        </authorList>
    </citation>
    <scope>NUCLEOTIDE SEQUENCE [LARGE SCALE GENOMIC DNA]</scope>
    <source>
        <strain evidence="1 2">WMS-il1</strain>
    </source>
</reference>
<evidence type="ECO:0000313" key="2">
    <source>
        <dbReference type="Proteomes" id="UP000321570"/>
    </source>
</evidence>
<proteinExistence type="predicted"/>
<keyword evidence="2" id="KW-1185">Reference proteome</keyword>
<dbReference type="Proteomes" id="UP000321570">
    <property type="component" value="Unassembled WGS sequence"/>
</dbReference>
<organism evidence="1 2">
    <name type="scientific">Hymenolepis diminuta</name>
    <name type="common">Rat tapeworm</name>
    <dbReference type="NCBI Taxonomy" id="6216"/>
    <lineage>
        <taxon>Eukaryota</taxon>
        <taxon>Metazoa</taxon>
        <taxon>Spiralia</taxon>
        <taxon>Lophotrochozoa</taxon>
        <taxon>Platyhelminthes</taxon>
        <taxon>Cestoda</taxon>
        <taxon>Eucestoda</taxon>
        <taxon>Cyclophyllidea</taxon>
        <taxon>Hymenolepididae</taxon>
        <taxon>Hymenolepis</taxon>
    </lineage>
</organism>
<dbReference type="AlphaFoldDB" id="A0A564ZAX7"/>
<name>A0A564ZAX7_HYMDI</name>
<evidence type="ECO:0000313" key="1">
    <source>
        <dbReference type="EMBL" id="VUZ56542.1"/>
    </source>
</evidence>